<dbReference type="Gene3D" id="2.60.120.920">
    <property type="match status" value="1"/>
</dbReference>
<evidence type="ECO:0000256" key="3">
    <source>
        <dbReference type="ARBA" id="ARBA00022614"/>
    </source>
</evidence>
<dbReference type="PRINTS" id="PR01407">
    <property type="entry name" value="BUTYPHLNCDUF"/>
</dbReference>
<dbReference type="SUPFAM" id="SSF49899">
    <property type="entry name" value="Concanavalin A-like lectins/glucanases"/>
    <property type="match status" value="1"/>
</dbReference>
<dbReference type="InterPro" id="IPR043136">
    <property type="entry name" value="B30.2/SPRY_sf"/>
</dbReference>
<dbReference type="InterPro" id="IPR027417">
    <property type="entry name" value="P-loop_NTPase"/>
</dbReference>
<dbReference type="SMART" id="SM00589">
    <property type="entry name" value="PRY"/>
    <property type="match status" value="1"/>
</dbReference>
<proteinExistence type="predicted"/>
<dbReference type="InterPro" id="IPR032675">
    <property type="entry name" value="LRR_dom_sf"/>
</dbReference>
<dbReference type="Pfam" id="PF13516">
    <property type="entry name" value="LRR_6"/>
    <property type="match status" value="3"/>
</dbReference>
<dbReference type="InterPro" id="IPR029495">
    <property type="entry name" value="NACHT-assoc"/>
</dbReference>
<feature type="domain" description="B30.2/SPRY" evidence="8">
    <location>
        <begin position="2005"/>
        <end position="2196"/>
    </location>
</feature>
<feature type="domain" description="NACHT" evidence="9">
    <location>
        <begin position="1381"/>
        <end position="1519"/>
    </location>
</feature>
<sequence length="2196" mass="250087">MRSDRSKDEPPNLTGLHQKETPVSPASSDVSMRSDRSKDEPPNLTGLHQKETPVSAASSDVSMRSDRSKDQPPNLTGSHKKETPVSAASSDVSMRSDRSKDQPPNLTGLHQKETPVSAASSDVSMRSDRSKDQPPNLTGSHKKGRPVSPASSDVSMRSDRSKDEPPNLTGLHQKETPVSAASSDVSMRSDRSKDQPPNLTGWDEEETAVSATSSEGSMKSEESEDVDSNFSPPASQSEVSSASMNSNQSEDDPLNFSKDSEKDGEHKLTAHLKTKISQYKAELSEHEIDSELYKKYAQGKKSKQIKYDEVINLSKKNKKRAVLTTECKETVKRRQQLVSNLKKRFLRENTQVEDRNHPNQKNTEHIMKEDRSEKDPKDKVRAHLKKKILDQYEKEQHQRETDTELYEIKSAKNREDEDKPVQIKYDAVVGLLKNNKQRTVLTVGEAGIGKTFQTRLFMVDWANGKSNENIHLVVPLCFSELKSKRDKDLSMEDLLHLFIDMKQTVVCPYDKCEIVFVLDGLEECEPPLDFENNKDLSDIKEPASMDVLLTNLIKGNLLPSAHLWIISQPSGVDKIPTRYIHKVTKCKETLKRQQQLVSDLKKRFQESAHVENHLNQKNTEHIMKDNRSNDVNDETKNGQTVVKSVTQVNSISEILKCKKDQTVRTVLTTGKPGIGKSFHVQKFTREWANNDNNSSIFTLFKNATSGKAKDDVEVIFPLRLSELNSIKKQKVSMLELLNRFFKETKDSVISNYEHLKVVFVLDGLDACELPLDFDNNETVTDIREPASVDVLLTSLIRGNLLPSAQLWITSRPSAAERLPDEFVDRKTQIREKDAKDKVRAHLKKKSLDQYEKEQHQRETDTELYEIKSDKNREDEDKPVQIKYDAVVGLLKKNKERTVLTVGEAGIGKTFQTRLFMVDWAKGKSNKNIDLVVPLCFSKLKSKRDKDQSMEDLLHLFISMKQPVLCYYDECKIVFVLDRLEECELPLDFENNKDLSDMKEPASMDVLLTNLIKGNLLPSAHLWIISQPSGVDKIPTRYIHKVTQCKETLKRRQQLVSNLKKRSQENPHKEDINHPNQKNTEHILKEDRSVEVNAEEKNGQTVVKSVTRVNSISEIFKCEKDQTVRIVLTTGEAGVGKSFHVQKFTHEWAQNDKSSFFTWLKGVLVGKAKGDLEVIFPLRLSELNLTKEQKVSLLGLLNDCFKETKDSVISNYEHFKIVFVLDGLDAFELPLDFDNKETVTDIREPASVDVLLTSLIRGNLLPSAQLWITSRPSAPEKLPDEFVDRKTQIRERPDITSKRKLKSQLEELFKRVSEWIDKQETSALLNDIYTDLFIIEGERGDVNRQSETRQVQDANLKQVKEETPIKYCDIFKPASGENTLIRTVLTIGVAGIGKTFASMKYMLDWAEGTGNTDIYYTFPLPFRELNLRKDKEHSFEDLIHQFFPAMKTSEISDYDKYKILIVLDGLDECRLDLDFSKKDQDHVKWTDVRKPTSVNVLLTNLIQGNLLPKAQIWITSRPAASNQIPAKIVDRVTEVRGFNDEQKEEYFRKRFRDKDLAERIISHVKKSRSIYIMCHIPVFCWITAKVLEDFVSRNQEEGMPKTLTDMYIYFLRLQCRQANVKYGGGETDSCWNKRNKETILSLGKLALEELEKGNLLFTEEHLKECEIDAETAVFSGLLVQIKREDCGLYQQKMYCFVHLSIQEFLAAFYVFHTFNNKGENLLAEPALAVADPPASDIYKTAVDKALENENGDWDLFLRFLLGLSLETNQSLLQDLLNKTENNNKTNKETIGYIKEKIREEISDADKNLNLFYCLNELNDHSLVEEVKKYLHSKTQAFEHFSASQWSALTFVLLTSDENLDVFDLKKYKKSESVLLGMLPVVKVSKTTLLSWCELSEESCKGLSSKVLNSTSANLTKLDLSHNDLLDPGVQQLADGLKSLRCKLVTLKLSGCQVTEEGCSFLASALRSNTASHLEHLDLSYNHPGENGVEMLSAIAEDPNMKLKTLCLDHGGEHRLKPGMKKYCEDLRLDENTASKRLILSEGNRRVKTVEIVQEKKLRPENEGRFKRSQVLCEEGLTGVCYWEVEWSGMVGIAVAYEDVGRRTWDRNGGLGCNEMSWSLLCSRTGYKAMHGKVSKDIKGPPCRKISVFLDWEGGTLTYYRVSSGELSLIHTFKAKFTKPLYPGFWFKKGSVTLCEIN</sequence>
<accession>A0AAV1PWP7</accession>
<evidence type="ECO:0000256" key="4">
    <source>
        <dbReference type="ARBA" id="ARBA00022737"/>
    </source>
</evidence>
<evidence type="ECO:0000313" key="10">
    <source>
        <dbReference type="EMBL" id="CAK6976347.1"/>
    </source>
</evidence>
<feature type="compositionally biased region" description="Basic and acidic residues" evidence="7">
    <location>
        <begin position="156"/>
        <end position="165"/>
    </location>
</feature>
<feature type="region of interest" description="Disordered" evidence="7">
    <location>
        <begin position="1"/>
        <end position="268"/>
    </location>
</feature>
<keyword evidence="3" id="KW-0433">Leucine-rich repeat</keyword>
<comment type="caution">
    <text evidence="10">The sequence shown here is derived from an EMBL/GenBank/DDBJ whole genome shotgun (WGS) entry which is preliminary data.</text>
</comment>
<evidence type="ECO:0000256" key="6">
    <source>
        <dbReference type="ARBA" id="ARBA00022840"/>
    </source>
</evidence>
<feature type="domain" description="NACHT" evidence="9">
    <location>
        <begin position="1124"/>
        <end position="1273"/>
    </location>
</feature>
<keyword evidence="5" id="KW-0547">Nucleotide-binding</keyword>
<dbReference type="GO" id="GO:0005737">
    <property type="term" value="C:cytoplasm"/>
    <property type="evidence" value="ECO:0007669"/>
    <property type="project" value="UniProtKB-SubCell"/>
</dbReference>
<dbReference type="InterPro" id="IPR003879">
    <property type="entry name" value="Butyrophylin_SPRY"/>
</dbReference>
<evidence type="ECO:0000313" key="11">
    <source>
        <dbReference type="Proteomes" id="UP001314229"/>
    </source>
</evidence>
<dbReference type="SUPFAM" id="SSF52047">
    <property type="entry name" value="RNI-like"/>
    <property type="match status" value="1"/>
</dbReference>
<gene>
    <name evidence="10" type="ORF">FSCOSCO3_A013957</name>
</gene>
<dbReference type="GO" id="GO:0005524">
    <property type="term" value="F:ATP binding"/>
    <property type="evidence" value="ECO:0007669"/>
    <property type="project" value="UniProtKB-KW"/>
</dbReference>
<dbReference type="Pfam" id="PF05729">
    <property type="entry name" value="NACHT"/>
    <property type="match status" value="5"/>
</dbReference>
<dbReference type="SMART" id="SM01288">
    <property type="entry name" value="FISNA"/>
    <property type="match status" value="1"/>
</dbReference>
<evidence type="ECO:0000256" key="7">
    <source>
        <dbReference type="SAM" id="MobiDB-lite"/>
    </source>
</evidence>
<dbReference type="PROSITE" id="PS51450">
    <property type="entry name" value="LRR"/>
    <property type="match status" value="1"/>
</dbReference>
<keyword evidence="4" id="KW-0677">Repeat</keyword>
<evidence type="ECO:0000256" key="2">
    <source>
        <dbReference type="ARBA" id="ARBA00022490"/>
    </source>
</evidence>
<feature type="compositionally biased region" description="Basic and acidic residues" evidence="7">
    <location>
        <begin position="258"/>
        <end position="268"/>
    </location>
</feature>
<feature type="region of interest" description="Disordered" evidence="7">
    <location>
        <begin position="1058"/>
        <end position="1081"/>
    </location>
</feature>
<evidence type="ECO:0000259" key="8">
    <source>
        <dbReference type="PROSITE" id="PS50188"/>
    </source>
</evidence>
<dbReference type="PROSITE" id="PS50188">
    <property type="entry name" value="B302_SPRY"/>
    <property type="match status" value="1"/>
</dbReference>
<feature type="compositionally biased region" description="Basic and acidic residues" evidence="7">
    <location>
        <begin position="1061"/>
        <end position="1081"/>
    </location>
</feature>
<feature type="compositionally biased region" description="Basic and acidic residues" evidence="7">
    <location>
        <begin position="1"/>
        <end position="10"/>
    </location>
</feature>
<organism evidence="10 11">
    <name type="scientific">Scomber scombrus</name>
    <name type="common">Atlantic mackerel</name>
    <name type="synonym">Scomber vernalis</name>
    <dbReference type="NCBI Taxonomy" id="13677"/>
    <lineage>
        <taxon>Eukaryota</taxon>
        <taxon>Metazoa</taxon>
        <taxon>Chordata</taxon>
        <taxon>Craniata</taxon>
        <taxon>Vertebrata</taxon>
        <taxon>Euteleostomi</taxon>
        <taxon>Actinopterygii</taxon>
        <taxon>Neopterygii</taxon>
        <taxon>Teleostei</taxon>
        <taxon>Neoteleostei</taxon>
        <taxon>Acanthomorphata</taxon>
        <taxon>Pelagiaria</taxon>
        <taxon>Scombriformes</taxon>
        <taxon>Scombridae</taxon>
        <taxon>Scomber</taxon>
    </lineage>
</organism>
<feature type="compositionally biased region" description="Low complexity" evidence="7">
    <location>
        <begin position="208"/>
        <end position="217"/>
    </location>
</feature>
<dbReference type="SMART" id="SM00449">
    <property type="entry name" value="SPRY"/>
    <property type="match status" value="1"/>
</dbReference>
<dbReference type="SMART" id="SM00368">
    <property type="entry name" value="LRR_RI"/>
    <property type="match status" value="3"/>
</dbReference>
<dbReference type="Proteomes" id="UP001314229">
    <property type="component" value="Unassembled WGS sequence"/>
</dbReference>
<name>A0AAV1PWP7_SCOSC</name>
<dbReference type="InterPro" id="IPR001611">
    <property type="entry name" value="Leu-rich_rpt"/>
</dbReference>
<dbReference type="Pfam" id="PF17776">
    <property type="entry name" value="NLRC4_HD2"/>
    <property type="match status" value="1"/>
</dbReference>
<evidence type="ECO:0000256" key="5">
    <source>
        <dbReference type="ARBA" id="ARBA00022741"/>
    </source>
</evidence>
<keyword evidence="11" id="KW-1185">Reference proteome</keyword>
<dbReference type="PANTHER" id="PTHR24106">
    <property type="entry name" value="NACHT, LRR AND CARD DOMAINS-CONTAINING"/>
    <property type="match status" value="1"/>
</dbReference>
<feature type="region of interest" description="Disordered" evidence="7">
    <location>
        <begin position="349"/>
        <end position="379"/>
    </location>
</feature>
<dbReference type="Pfam" id="PF14484">
    <property type="entry name" value="FISNA"/>
    <property type="match status" value="1"/>
</dbReference>
<dbReference type="InterPro" id="IPR041075">
    <property type="entry name" value="NOD1/2_WH"/>
</dbReference>
<comment type="subcellular location">
    <subcellularLocation>
        <location evidence="1">Cytoplasm</location>
    </subcellularLocation>
</comment>
<dbReference type="InterPro" id="IPR007111">
    <property type="entry name" value="NACHT_NTPase"/>
</dbReference>
<dbReference type="Pfam" id="PF17779">
    <property type="entry name" value="WHD_NOD2"/>
    <property type="match status" value="1"/>
</dbReference>
<feature type="compositionally biased region" description="Polar residues" evidence="7">
    <location>
        <begin position="228"/>
        <end position="248"/>
    </location>
</feature>
<keyword evidence="6" id="KW-0067">ATP-binding</keyword>
<dbReference type="InterPro" id="IPR001870">
    <property type="entry name" value="B30.2/SPRY"/>
</dbReference>
<dbReference type="EMBL" id="CAWUFR010000346">
    <property type="protein sequence ID" value="CAK6976347.1"/>
    <property type="molecule type" value="Genomic_DNA"/>
</dbReference>
<keyword evidence="2" id="KW-0963">Cytoplasm</keyword>
<dbReference type="PROSITE" id="PS50837">
    <property type="entry name" value="NACHT"/>
    <property type="match status" value="3"/>
</dbReference>
<dbReference type="InterPro" id="IPR013320">
    <property type="entry name" value="ConA-like_dom_sf"/>
</dbReference>
<dbReference type="Gene3D" id="3.80.10.10">
    <property type="entry name" value="Ribonuclease Inhibitor"/>
    <property type="match status" value="1"/>
</dbReference>
<dbReference type="InterPro" id="IPR006574">
    <property type="entry name" value="PRY"/>
</dbReference>
<evidence type="ECO:0000259" key="9">
    <source>
        <dbReference type="PROSITE" id="PS50837"/>
    </source>
</evidence>
<dbReference type="FunFam" id="3.40.50.300:FF:001524">
    <property type="entry name" value="Si:dkey-126g1.7"/>
    <property type="match status" value="1"/>
</dbReference>
<dbReference type="InterPro" id="IPR041267">
    <property type="entry name" value="NLRP_HD2"/>
</dbReference>
<protein>
    <submittedName>
        <fullName evidence="10">Uncharacterized protein LOC108891710 isoform X47</fullName>
    </submittedName>
</protein>
<dbReference type="InterPro" id="IPR003877">
    <property type="entry name" value="SPRY_dom"/>
</dbReference>
<reference evidence="10 11" key="1">
    <citation type="submission" date="2024-01" db="EMBL/GenBank/DDBJ databases">
        <authorList>
            <person name="Alioto T."/>
            <person name="Alioto T."/>
            <person name="Gomez Garrido J."/>
        </authorList>
    </citation>
    <scope>NUCLEOTIDE SEQUENCE [LARGE SCALE GENOMIC DNA]</scope>
</reference>
<feature type="domain" description="NACHT" evidence="9">
    <location>
        <begin position="664"/>
        <end position="814"/>
    </location>
</feature>
<feature type="compositionally biased region" description="Basic and acidic residues" evidence="7">
    <location>
        <begin position="32"/>
        <end position="41"/>
    </location>
</feature>
<evidence type="ECO:0000256" key="1">
    <source>
        <dbReference type="ARBA" id="ARBA00004496"/>
    </source>
</evidence>
<dbReference type="Pfam" id="PF00622">
    <property type="entry name" value="SPRY"/>
    <property type="match status" value="1"/>
</dbReference>
<dbReference type="Pfam" id="PF13765">
    <property type="entry name" value="PRY"/>
    <property type="match status" value="1"/>
</dbReference>
<dbReference type="InterPro" id="IPR051261">
    <property type="entry name" value="NLR"/>
</dbReference>
<dbReference type="Gene3D" id="3.40.50.300">
    <property type="entry name" value="P-loop containing nucleotide triphosphate hydrolases"/>
    <property type="match status" value="5"/>
</dbReference>